<dbReference type="InterPro" id="IPR054567">
    <property type="entry name" value="NNH7"/>
</dbReference>
<comment type="caution">
    <text evidence="3">The sequence shown here is derived from an EMBL/GenBank/DDBJ whole genome shotgun (WGS) entry which is preliminary data.</text>
</comment>
<sequence length="1696" mass="188557">MPPVDATTLRGALLTLAQDDEAWLEAVDRRLGRVLTIPSIQTSIHGLYGWINGGDAPKLIRDRLADVAAQLPGMSSRQRLAPVTAVHTLLVVTTFFETVREVLTHELKLGKSDWQQEDHSFVSYLYLDEVPSPSITRRLASDLDPISRWATERGEHVHRVLHRTSPGSGSKLLLSPAFAQRVLARYESGVRTLAAEVVEFAVWAGMTRWPSDRSTAIDSIVNDAHATLLQANQAVLDDPLSNSQDLPSLGDLYATPDYRLAVASPLARFIDESWWASETRRRHDLNQMLAAHLTSPGAYRLPVLVVGGPGSGKSALAKVLAARGVHTDHVIVRVPMRMTDPDTFVREQVDQALRRQTDGQVGWSDLVGKIRLVVLDGLDEMPRSSSSRNYLDEVIRFQRTELAADHPVAVLVTFRTSYLDHLLIPDETPVVRLASFDDVQISRWIEQWNRATAGTGRRRMTLETALAHRELARNPFQLTMLTRQLTDPVVWDLTPGVGALGMLNRGWRPISEEELRADLAALGHTGMSTVESVLHDLDQQPTTFAEHHIASLIVNVLVRTLQEQDDELLFALLSHAPLSLRPATLTFIRQFLLEEPPAAHRAELERFLDDLLAGHRTRTRAGRYPDYRPTPPDQTRSAAAYTANLVLLRLFMQPVDERTRIAGDQAGALIDLWSTGLDTIAHSSLQALISSDATGFARRPPRATSTARLDPDGLPAGVEFVHRGLTASERTVSQVTWSSDGELLTISYGGETVVCWRVAENRPPHVIGQLSELTDVAWHPTRPIAAVVQRAWKTGSRRVMVTRFEDGTTRAVCAVEPLSRIAWSPDGRSIAVFNPQDLWIVDVTTGERRTATTFQDLDHQSYRLRPRWSESGDHIWVAAGGVVCIAPTDGSPAPVGHFDLFARDVFVQESRQGLVAFTSPDRPDIIIRSFPDGGGSTQLEGHTNTITCVRFSPNGDFLTSLSEDNTVRIWRCEDWQCVAVLPRKEISGRGGLAFHPTQPLLAVKDGSTVDIVRLDLQVLGTIGAARTSRKYANAKIVLVGDTGVGKSGLGLVMSGRPFAPTDSTHGRNVWTFEKSIETTPSGDVQTRETLLWDLAGQPGYRMVHQLHLNEVAVALVVFDARSETDPFAGVQYWSRALAQARRLDGATAVRLRAYLVAARTDRGGTAVGTARIEQAVRQYGFDGFVETSAKEGWGVDELVRRAREAIDWDAMPVVSSTALFQSIKDFVLEEKRQGRILSTVDDLLHSFRRIQQDETPAEDLIDKFTACLGRLESIGVIRRMAFGDYVLLRPELLDAYVSSLVQAAKDEPDGLGFVPEADALAGTFRMPESERLDNRQQERILLITVVEELLRREIALKEVTDKEVDLIFPSQFTRERPDAPQVPGQDVVFTFDGDLASIYSTLAVRLSHSRFFKKDEMWHNSATYRPDTGGTCGIAIREIAEGRGELVVFHDEQVQPIVRRQFEAYVVEHLEQRAGSVAVRRVRRCKACDYAIDDEVVQRRLGRGLTTVTCQICDGVVPITDDEQPDVRPAVAEMNSNANAQRDQDVAATTLKGKREAGDYDVFLCHNVRDKPAVLKIVHELHERGILPWLDIHDIQPGSRWQQEMAKGIEKSRSAAVLIGPAGPGPWHEAEMELINDWSARNKSRRVIPVILDGTENEPELPGFLRVWSTVDMRTADPDPIEQLIWGITDRHPRWA</sequence>
<dbReference type="Gene3D" id="2.130.10.10">
    <property type="entry name" value="YVTN repeat-like/Quinoprotein amine dehydrogenase"/>
    <property type="match status" value="2"/>
</dbReference>
<dbReference type="PANTHER" id="PTHR19879:SF9">
    <property type="entry name" value="TRANSCRIPTION INITIATION FACTOR TFIID SUBUNIT 5"/>
    <property type="match status" value="1"/>
</dbReference>
<dbReference type="SMART" id="SM00175">
    <property type="entry name" value="RAB"/>
    <property type="match status" value="1"/>
</dbReference>
<evidence type="ECO:0000313" key="3">
    <source>
        <dbReference type="EMBL" id="MFC3893388.1"/>
    </source>
</evidence>
<dbReference type="InterPro" id="IPR027417">
    <property type="entry name" value="P-loop_NTPase"/>
</dbReference>
<keyword evidence="4" id="KW-1185">Reference proteome</keyword>
<dbReference type="Gene3D" id="3.40.50.300">
    <property type="entry name" value="P-loop containing nucleotide triphosphate hydrolases"/>
    <property type="match status" value="2"/>
</dbReference>
<gene>
    <name evidence="3" type="ORF">ACFOWZ_18085</name>
</gene>
<accession>A0ABV8BSM6</accession>
<dbReference type="InterPro" id="IPR001680">
    <property type="entry name" value="WD40_rpt"/>
</dbReference>
<dbReference type="Proteomes" id="UP001595690">
    <property type="component" value="Unassembled WGS sequence"/>
</dbReference>
<dbReference type="PRINTS" id="PR00449">
    <property type="entry name" value="RASTRNSFRMNG"/>
</dbReference>
<name>A0ABV8BSM6_9PSEU</name>
<keyword evidence="1" id="KW-0853">WD repeat</keyword>
<dbReference type="Gene3D" id="3.40.50.10140">
    <property type="entry name" value="Toll/interleukin-1 receptor homology (TIR) domain"/>
    <property type="match status" value="1"/>
</dbReference>
<dbReference type="InterPro" id="IPR001806">
    <property type="entry name" value="Small_GTPase"/>
</dbReference>
<dbReference type="SUPFAM" id="SSF52200">
    <property type="entry name" value="Toll/Interleukin receptor TIR domain"/>
    <property type="match status" value="1"/>
</dbReference>
<dbReference type="SUPFAM" id="SSF82171">
    <property type="entry name" value="DPP6 N-terminal domain-like"/>
    <property type="match status" value="1"/>
</dbReference>
<dbReference type="RefSeq" id="WP_382373890.1">
    <property type="nucleotide sequence ID" value="NZ_JBHRZI010000015.1"/>
</dbReference>
<proteinExistence type="predicted"/>
<dbReference type="Pfam" id="PF13676">
    <property type="entry name" value="TIR_2"/>
    <property type="match status" value="1"/>
</dbReference>
<dbReference type="InterPro" id="IPR035897">
    <property type="entry name" value="Toll_tir_struct_dom_sf"/>
</dbReference>
<dbReference type="PROSITE" id="PS50104">
    <property type="entry name" value="TIR"/>
    <property type="match status" value="1"/>
</dbReference>
<feature type="domain" description="TIR" evidence="2">
    <location>
        <begin position="1558"/>
        <end position="1696"/>
    </location>
</feature>
<dbReference type="SMART" id="SM00320">
    <property type="entry name" value="WD40"/>
    <property type="match status" value="2"/>
</dbReference>
<evidence type="ECO:0000256" key="1">
    <source>
        <dbReference type="PROSITE-ProRule" id="PRU00221"/>
    </source>
</evidence>
<dbReference type="Pfam" id="PF00400">
    <property type="entry name" value="WD40"/>
    <property type="match status" value="1"/>
</dbReference>
<organism evidence="3 4">
    <name type="scientific">Lentzea rhizosphaerae</name>
    <dbReference type="NCBI Taxonomy" id="2041025"/>
    <lineage>
        <taxon>Bacteria</taxon>
        <taxon>Bacillati</taxon>
        <taxon>Actinomycetota</taxon>
        <taxon>Actinomycetes</taxon>
        <taxon>Pseudonocardiales</taxon>
        <taxon>Pseudonocardiaceae</taxon>
        <taxon>Lentzea</taxon>
    </lineage>
</organism>
<protein>
    <submittedName>
        <fullName evidence="3">TIR domain-containing protein</fullName>
    </submittedName>
</protein>
<reference evidence="4" key="1">
    <citation type="journal article" date="2019" name="Int. J. Syst. Evol. Microbiol.">
        <title>The Global Catalogue of Microorganisms (GCM) 10K type strain sequencing project: providing services to taxonomists for standard genome sequencing and annotation.</title>
        <authorList>
            <consortium name="The Broad Institute Genomics Platform"/>
            <consortium name="The Broad Institute Genome Sequencing Center for Infectious Disease"/>
            <person name="Wu L."/>
            <person name="Ma J."/>
        </authorList>
    </citation>
    <scope>NUCLEOTIDE SEQUENCE [LARGE SCALE GENOMIC DNA]</scope>
    <source>
        <strain evidence="4">CGMCC 4.7405</strain>
    </source>
</reference>
<dbReference type="PROSITE" id="PS50294">
    <property type="entry name" value="WD_REPEATS_REGION"/>
    <property type="match status" value="1"/>
</dbReference>
<dbReference type="InterPro" id="IPR000157">
    <property type="entry name" value="TIR_dom"/>
</dbReference>
<feature type="repeat" description="WD" evidence="1">
    <location>
        <begin position="939"/>
        <end position="970"/>
    </location>
</feature>
<dbReference type="InterPro" id="IPR015943">
    <property type="entry name" value="WD40/YVTN_repeat-like_dom_sf"/>
</dbReference>
<dbReference type="Pfam" id="PF00071">
    <property type="entry name" value="Ras"/>
    <property type="match status" value="1"/>
</dbReference>
<evidence type="ECO:0000259" key="2">
    <source>
        <dbReference type="PROSITE" id="PS50104"/>
    </source>
</evidence>
<dbReference type="EMBL" id="JBHRZI010000015">
    <property type="protein sequence ID" value="MFC3893388.1"/>
    <property type="molecule type" value="Genomic_DNA"/>
</dbReference>
<dbReference type="PROSITE" id="PS50082">
    <property type="entry name" value="WD_REPEATS_2"/>
    <property type="match status" value="1"/>
</dbReference>
<dbReference type="SUPFAM" id="SSF52540">
    <property type="entry name" value="P-loop containing nucleoside triphosphate hydrolases"/>
    <property type="match status" value="2"/>
</dbReference>
<evidence type="ECO:0000313" key="4">
    <source>
        <dbReference type="Proteomes" id="UP001595690"/>
    </source>
</evidence>
<dbReference type="Pfam" id="PF22738">
    <property type="entry name" value="NNH7"/>
    <property type="match status" value="1"/>
</dbReference>
<dbReference type="PANTHER" id="PTHR19879">
    <property type="entry name" value="TRANSCRIPTION INITIATION FACTOR TFIID"/>
    <property type="match status" value="1"/>
</dbReference>